<reference evidence="20 21" key="1">
    <citation type="journal article" date="2007" name="Nature">
        <title>The medaka draft genome and insights into vertebrate genome evolution.</title>
        <authorList>
            <person name="Kasahara M."/>
            <person name="Naruse K."/>
            <person name="Sasaki S."/>
            <person name="Nakatani Y."/>
            <person name="Qu W."/>
            <person name="Ahsan B."/>
            <person name="Yamada T."/>
            <person name="Nagayasu Y."/>
            <person name="Doi K."/>
            <person name="Kasai Y."/>
            <person name="Jindo T."/>
            <person name="Kobayashi D."/>
            <person name="Shimada A."/>
            <person name="Toyoda A."/>
            <person name="Kuroki Y."/>
            <person name="Fujiyama A."/>
            <person name="Sasaki T."/>
            <person name="Shimizu A."/>
            <person name="Asakawa S."/>
            <person name="Shimizu N."/>
            <person name="Hashimoto S."/>
            <person name="Yang J."/>
            <person name="Lee Y."/>
            <person name="Matsushima K."/>
            <person name="Sugano S."/>
            <person name="Sakaizumi M."/>
            <person name="Narita T."/>
            <person name="Ohishi K."/>
            <person name="Haga S."/>
            <person name="Ohta F."/>
            <person name="Nomoto H."/>
            <person name="Nogata K."/>
            <person name="Morishita T."/>
            <person name="Endo T."/>
            <person name="Shin-I T."/>
            <person name="Takeda H."/>
            <person name="Morishita S."/>
            <person name="Kohara Y."/>
        </authorList>
    </citation>
    <scope>NUCLEOTIDE SEQUENCE [LARGE SCALE GENOMIC DNA]</scope>
    <source>
        <strain evidence="20 21">Hd-rR</strain>
    </source>
</reference>
<feature type="region of interest" description="Disordered" evidence="18">
    <location>
        <begin position="245"/>
        <end position="290"/>
    </location>
</feature>
<dbReference type="SUPFAM" id="SSF57889">
    <property type="entry name" value="Cysteine-rich domain"/>
    <property type="match status" value="1"/>
</dbReference>
<dbReference type="FunFam" id="3.30.200.20:FF:000034">
    <property type="entry name" value="Kinase suppressor of Ras 1"/>
    <property type="match status" value="1"/>
</dbReference>
<gene>
    <name evidence="20" type="primary">KSR2</name>
    <name evidence="20" type="synonym">ksr2</name>
</gene>
<protein>
    <recommendedName>
        <fullName evidence="4">non-specific serine/threonine protein kinase</fullName>
        <ecNumber evidence="4">2.7.11.1</ecNumber>
    </recommendedName>
</protein>
<keyword evidence="10" id="KW-0547">Nucleotide-binding</keyword>
<dbReference type="InterPro" id="IPR046861">
    <property type="entry name" value="SAM_KSR1_N"/>
</dbReference>
<dbReference type="Pfam" id="PF13543">
    <property type="entry name" value="SAM_KSR1"/>
    <property type="match status" value="1"/>
</dbReference>
<keyword evidence="12" id="KW-0418">Kinase</keyword>
<dbReference type="GO" id="GO:0005524">
    <property type="term" value="F:ATP binding"/>
    <property type="evidence" value="ECO:0007669"/>
    <property type="project" value="UniProtKB-KW"/>
</dbReference>
<dbReference type="GO" id="GO:0016020">
    <property type="term" value="C:membrane"/>
    <property type="evidence" value="ECO:0007669"/>
    <property type="project" value="UniProtKB-SubCell"/>
</dbReference>
<evidence type="ECO:0000259" key="19">
    <source>
        <dbReference type="PROSITE" id="PS50011"/>
    </source>
</evidence>
<evidence type="ECO:0000256" key="16">
    <source>
        <dbReference type="ARBA" id="ARBA00047899"/>
    </source>
</evidence>
<evidence type="ECO:0000256" key="5">
    <source>
        <dbReference type="ARBA" id="ARBA00022490"/>
    </source>
</evidence>
<dbReference type="Gene3D" id="3.30.60.20">
    <property type="match status" value="1"/>
</dbReference>
<dbReference type="InterPro" id="IPR046933">
    <property type="entry name" value="SAM_KSR1_N_sf"/>
</dbReference>
<evidence type="ECO:0000256" key="2">
    <source>
        <dbReference type="ARBA" id="ARBA00004496"/>
    </source>
</evidence>
<dbReference type="Ensembl" id="ENSORLT00000037678.1">
    <property type="protein sequence ID" value="ENSORLP00000028142.1"/>
    <property type="gene ID" value="ENSORLG00000001059.2"/>
</dbReference>
<keyword evidence="15" id="KW-0472">Membrane</keyword>
<keyword evidence="9" id="KW-0479">Metal-binding</keyword>
<feature type="region of interest" description="Disordered" evidence="18">
    <location>
        <begin position="511"/>
        <end position="556"/>
    </location>
</feature>
<keyword evidence="14" id="KW-0067">ATP-binding</keyword>
<evidence type="ECO:0000256" key="10">
    <source>
        <dbReference type="ARBA" id="ARBA00022741"/>
    </source>
</evidence>
<dbReference type="Gene3D" id="1.10.510.10">
    <property type="entry name" value="Transferase(Phosphotransferase) domain 1"/>
    <property type="match status" value="1"/>
</dbReference>
<reference evidence="20" key="3">
    <citation type="submission" date="2025-09" db="UniProtKB">
        <authorList>
            <consortium name="Ensembl"/>
        </authorList>
    </citation>
    <scope>IDENTIFICATION</scope>
    <source>
        <strain evidence="20">Hd-rR</strain>
    </source>
</reference>
<feature type="compositionally biased region" description="Low complexity" evidence="18">
    <location>
        <begin position="514"/>
        <end position="529"/>
    </location>
</feature>
<dbReference type="InterPro" id="IPR011009">
    <property type="entry name" value="Kinase-like_dom_sf"/>
</dbReference>
<evidence type="ECO:0000256" key="14">
    <source>
        <dbReference type="ARBA" id="ARBA00022840"/>
    </source>
</evidence>
<comment type="catalytic activity">
    <reaction evidence="17">
        <text>L-seryl-[protein] + ATP = O-phospho-L-seryl-[protein] + ADP + H(+)</text>
        <dbReference type="Rhea" id="RHEA:17989"/>
        <dbReference type="Rhea" id="RHEA-COMP:9863"/>
        <dbReference type="Rhea" id="RHEA-COMP:11604"/>
        <dbReference type="ChEBI" id="CHEBI:15378"/>
        <dbReference type="ChEBI" id="CHEBI:29999"/>
        <dbReference type="ChEBI" id="CHEBI:30616"/>
        <dbReference type="ChEBI" id="CHEBI:83421"/>
        <dbReference type="ChEBI" id="CHEBI:456216"/>
        <dbReference type="EC" id="2.7.11.1"/>
    </reaction>
</comment>
<evidence type="ECO:0000256" key="17">
    <source>
        <dbReference type="ARBA" id="ARBA00048679"/>
    </source>
</evidence>
<dbReference type="Pfam" id="PF20406">
    <property type="entry name" value="SAM_KSR1_N"/>
    <property type="match status" value="1"/>
</dbReference>
<dbReference type="SUPFAM" id="SSF56112">
    <property type="entry name" value="Protein kinase-like (PK-like)"/>
    <property type="match status" value="1"/>
</dbReference>
<dbReference type="GO" id="GO:0008270">
    <property type="term" value="F:zinc ion binding"/>
    <property type="evidence" value="ECO:0007669"/>
    <property type="project" value="UniProtKB-KW"/>
</dbReference>
<reference evidence="20" key="2">
    <citation type="submission" date="2025-08" db="UniProtKB">
        <authorList>
            <consortium name="Ensembl"/>
        </authorList>
    </citation>
    <scope>IDENTIFICATION</scope>
    <source>
        <strain evidence="20">Hd-rR</strain>
    </source>
</reference>
<evidence type="ECO:0000256" key="18">
    <source>
        <dbReference type="SAM" id="MobiDB-lite"/>
    </source>
</evidence>
<name>A0A3B3H8G0_ORYLA</name>
<sequence>MNEEMTKSEEQHLSLQKALQQCELVQNMIDISISSLEGLRTKCATSNDLTQKEIRTLEGKLVKYFSRQLSCKCKVALEERSTELEDFPRLELWFRIVNLRKEVIEDMGPGEVTLEGLLEMSEDQVCQQLQKFGANEEECARLNASLSCLRKAHNGGNAKQDWSIQWPTSESGKENTPVCQPEASQWIRFQLSQSPKVQSKYNQHMCQSPQALTPSLYADRLTVDSPASGLFPLLDFGHRSLPPSPRQRHFGHTPPRTPLVVNTMTPPGTPPMRRRNKVKAPGTPPPPSRKLIHLLPGFTALHRSKSHEFQLGNRLDDTPTPKAKKKTKPLNLKIHSSVGSCENLPTQRSPLHTERSLRSFFFPTFIPSTPPVHAETPSANTLSVPRWSPQIPRRDLGNSIKHRFSTKYWMSQTCIVCGKGMLFGLKCKNCNFQQHNKQKKTKQIRQLLMMDSFCQANSKLPSCFVSCDKVNLLEVVPERNKTQSRNNKAETPQILTSILFLVSFQDHISVPYQPDSSSNPSSTTSSTPSSPAPPLPSSATPPSPLHPSPQSARQQKQFNLTGTRDFLMFLFCSADVTPEVPPSRAPQVILHPNEDGNVEDSGDEFEEMNLSLLSARNFPRKASQTSIFLQEWDIPFEQLEIGEMIGKGRFGRVYHGRWHGEVAIRLIDIERDNEDQLKAFKREVMAYRNTRHENVVLFMGACMSPPHLAIITSLCKGRTLYSVVRDAKVALDVNKTRQIAQEMVKGMGYLHAKGILHKDMKSKNVFYDNGKVVITDFGLFTISGVLQAGSRREDKLRIPSGWLCHLAPEIIQQLSPDTEEDKLPFSKQSDVFAFGTIWYELHAREWPYKSQPAEVIIWQMGSGMKPNLAQTGMGKEILDILLLCWAYKQEERPSFSKLVDLLEKLPKRNRRLSHPGHFWKSAEYVK</sequence>
<dbReference type="InterPro" id="IPR000719">
    <property type="entry name" value="Prot_kinase_dom"/>
</dbReference>
<dbReference type="SMART" id="SM00220">
    <property type="entry name" value="S_TKc"/>
    <property type="match status" value="1"/>
</dbReference>
<evidence type="ECO:0000256" key="9">
    <source>
        <dbReference type="ARBA" id="ARBA00022723"/>
    </source>
</evidence>
<dbReference type="PANTHER" id="PTHR23257">
    <property type="entry name" value="SERINE-THREONINE PROTEIN KINASE"/>
    <property type="match status" value="1"/>
</dbReference>
<comment type="similarity">
    <text evidence="3">Belongs to the protein kinase superfamily. TKL Ser/Thr protein kinase family.</text>
</comment>
<dbReference type="EC" id="2.7.11.1" evidence="4"/>
<comment type="catalytic activity">
    <reaction evidence="16">
        <text>L-threonyl-[protein] + ATP = O-phospho-L-threonyl-[protein] + ADP + H(+)</text>
        <dbReference type="Rhea" id="RHEA:46608"/>
        <dbReference type="Rhea" id="RHEA-COMP:11060"/>
        <dbReference type="Rhea" id="RHEA-COMP:11605"/>
        <dbReference type="ChEBI" id="CHEBI:15378"/>
        <dbReference type="ChEBI" id="CHEBI:30013"/>
        <dbReference type="ChEBI" id="CHEBI:30616"/>
        <dbReference type="ChEBI" id="CHEBI:61977"/>
        <dbReference type="ChEBI" id="CHEBI:456216"/>
        <dbReference type="EC" id="2.7.11.1"/>
    </reaction>
</comment>
<keyword evidence="11" id="KW-0863">Zinc-finger</keyword>
<dbReference type="FunFam" id="1.10.150.50:FF:000031">
    <property type="entry name" value="Kinase suppressor of Ras 2"/>
    <property type="match status" value="1"/>
</dbReference>
<accession>A0A3B3H8G0</accession>
<dbReference type="GeneTree" id="ENSGT00940000158519"/>
<dbReference type="FunFam" id="1.10.510.10:FF:000107">
    <property type="entry name" value="kinase suppressor of Ras 1"/>
    <property type="match status" value="1"/>
</dbReference>
<dbReference type="AlphaFoldDB" id="A0A3B3H8G0"/>
<evidence type="ECO:0000256" key="15">
    <source>
        <dbReference type="ARBA" id="ARBA00023136"/>
    </source>
</evidence>
<evidence type="ECO:0000256" key="6">
    <source>
        <dbReference type="ARBA" id="ARBA00022527"/>
    </source>
</evidence>
<dbReference type="PROSITE" id="PS00108">
    <property type="entry name" value="PROTEIN_KINASE_ST"/>
    <property type="match status" value="1"/>
</dbReference>
<dbReference type="InterPro" id="IPR046349">
    <property type="entry name" value="C1-like_sf"/>
</dbReference>
<evidence type="ECO:0000256" key="1">
    <source>
        <dbReference type="ARBA" id="ARBA00004170"/>
    </source>
</evidence>
<dbReference type="Bgee" id="ENSORLG00000001059">
    <property type="expression patterns" value="Expressed in brain and 7 other cell types or tissues"/>
</dbReference>
<feature type="domain" description="Protein kinase" evidence="19">
    <location>
        <begin position="639"/>
        <end position="905"/>
    </location>
</feature>
<keyword evidence="7" id="KW-0597">Phosphoprotein</keyword>
<dbReference type="InterPro" id="IPR050167">
    <property type="entry name" value="Ser_Thr_protein_kinase"/>
</dbReference>
<proteinExistence type="inferred from homology"/>
<comment type="subcellular location">
    <subcellularLocation>
        <location evidence="2">Cytoplasm</location>
    </subcellularLocation>
    <subcellularLocation>
        <location evidence="1">Membrane</location>
        <topology evidence="1">Peripheral membrane protein</topology>
    </subcellularLocation>
</comment>
<dbReference type="GO" id="GO:0005737">
    <property type="term" value="C:cytoplasm"/>
    <property type="evidence" value="ECO:0007669"/>
    <property type="project" value="UniProtKB-SubCell"/>
</dbReference>
<keyword evidence="13" id="KW-0862">Zinc</keyword>
<keyword evidence="6" id="KW-0723">Serine/threonine-protein kinase</keyword>
<dbReference type="Gene3D" id="1.10.150.50">
    <property type="entry name" value="Transcription Factor, Ets-1"/>
    <property type="match status" value="1"/>
</dbReference>
<evidence type="ECO:0000256" key="7">
    <source>
        <dbReference type="ARBA" id="ARBA00022553"/>
    </source>
</evidence>
<dbReference type="PROSITE" id="PS50011">
    <property type="entry name" value="PROTEIN_KINASE_DOM"/>
    <property type="match status" value="1"/>
</dbReference>
<dbReference type="PANTHER" id="PTHR23257:SF775">
    <property type="entry name" value="KINASE SUPPRESSOR OF RAS 2"/>
    <property type="match status" value="1"/>
</dbReference>
<evidence type="ECO:0000256" key="11">
    <source>
        <dbReference type="ARBA" id="ARBA00022771"/>
    </source>
</evidence>
<dbReference type="Pfam" id="PF07714">
    <property type="entry name" value="PK_Tyr_Ser-Thr"/>
    <property type="match status" value="1"/>
</dbReference>
<keyword evidence="21" id="KW-1185">Reference proteome</keyword>
<feature type="compositionally biased region" description="Pro residues" evidence="18">
    <location>
        <begin position="530"/>
        <end position="547"/>
    </location>
</feature>
<dbReference type="InterPro" id="IPR001245">
    <property type="entry name" value="Ser-Thr/Tyr_kinase_cat_dom"/>
</dbReference>
<dbReference type="InterPro" id="IPR008271">
    <property type="entry name" value="Ser/Thr_kinase_AS"/>
</dbReference>
<evidence type="ECO:0000256" key="13">
    <source>
        <dbReference type="ARBA" id="ARBA00022833"/>
    </source>
</evidence>
<dbReference type="Proteomes" id="UP000001038">
    <property type="component" value="Chromosome 9"/>
</dbReference>
<dbReference type="InterPro" id="IPR013761">
    <property type="entry name" value="SAM/pointed_sf"/>
</dbReference>
<evidence type="ECO:0000256" key="3">
    <source>
        <dbReference type="ARBA" id="ARBA00005843"/>
    </source>
</evidence>
<evidence type="ECO:0000313" key="21">
    <source>
        <dbReference type="Proteomes" id="UP000001038"/>
    </source>
</evidence>
<evidence type="ECO:0000256" key="12">
    <source>
        <dbReference type="ARBA" id="ARBA00022777"/>
    </source>
</evidence>
<evidence type="ECO:0000313" key="20">
    <source>
        <dbReference type="Ensembl" id="ENSORLP00000028142.1"/>
    </source>
</evidence>
<dbReference type="InterPro" id="IPR025561">
    <property type="entry name" value="KSR_SAM-like_dom"/>
</dbReference>
<evidence type="ECO:0000256" key="4">
    <source>
        <dbReference type="ARBA" id="ARBA00012513"/>
    </source>
</evidence>
<organism evidence="20 21">
    <name type="scientific">Oryzias latipes</name>
    <name type="common">Japanese rice fish</name>
    <name type="synonym">Japanese killifish</name>
    <dbReference type="NCBI Taxonomy" id="8090"/>
    <lineage>
        <taxon>Eukaryota</taxon>
        <taxon>Metazoa</taxon>
        <taxon>Chordata</taxon>
        <taxon>Craniata</taxon>
        <taxon>Vertebrata</taxon>
        <taxon>Euteleostomi</taxon>
        <taxon>Actinopterygii</taxon>
        <taxon>Neopterygii</taxon>
        <taxon>Teleostei</taxon>
        <taxon>Neoteleostei</taxon>
        <taxon>Acanthomorphata</taxon>
        <taxon>Ovalentaria</taxon>
        <taxon>Atherinomorphae</taxon>
        <taxon>Beloniformes</taxon>
        <taxon>Adrianichthyidae</taxon>
        <taxon>Oryziinae</taxon>
        <taxon>Oryzias</taxon>
    </lineage>
</organism>
<keyword evidence="5" id="KW-0963">Cytoplasm</keyword>
<dbReference type="Gene3D" id="6.10.140.1120">
    <property type="match status" value="1"/>
</dbReference>
<evidence type="ECO:0000256" key="8">
    <source>
        <dbReference type="ARBA" id="ARBA00022679"/>
    </source>
</evidence>
<dbReference type="GO" id="GO:0004674">
    <property type="term" value="F:protein serine/threonine kinase activity"/>
    <property type="evidence" value="ECO:0007669"/>
    <property type="project" value="UniProtKB-KW"/>
</dbReference>
<keyword evidence="8" id="KW-0808">Transferase</keyword>
<dbReference type="Gene3D" id="3.30.200.20">
    <property type="entry name" value="Phosphorylase Kinase, domain 1"/>
    <property type="match status" value="1"/>
</dbReference>